<evidence type="ECO:0000256" key="3">
    <source>
        <dbReference type="ARBA" id="ARBA00022692"/>
    </source>
</evidence>
<reference evidence="12 13" key="1">
    <citation type="submission" date="2014-03" db="EMBL/GenBank/DDBJ databases">
        <title>Genomics of Bifidobacteria.</title>
        <authorList>
            <person name="Ventura M."/>
            <person name="Milani C."/>
            <person name="Lugli G.A."/>
        </authorList>
    </citation>
    <scope>NUCLEOTIDE SEQUENCE [LARGE SCALE GENOMIC DNA]</scope>
    <source>
        <strain evidence="12 13">LMG 21589</strain>
    </source>
</reference>
<proteinExistence type="inferred from homology"/>
<dbReference type="OrthoDB" id="3240363at2"/>
<feature type="transmembrane region" description="Helical" evidence="10">
    <location>
        <begin position="126"/>
        <end position="149"/>
    </location>
</feature>
<comment type="subcellular location">
    <subcellularLocation>
        <location evidence="1 10">Cell membrane</location>
        <topology evidence="1 10">Multi-pass membrane protein</topology>
    </subcellularLocation>
</comment>
<evidence type="ECO:0000256" key="10">
    <source>
        <dbReference type="HAMAP-Rule" id="MF_00454"/>
    </source>
</evidence>
<evidence type="ECO:0000256" key="9">
    <source>
        <dbReference type="ARBA" id="ARBA00049940"/>
    </source>
</evidence>
<evidence type="ECO:0000256" key="8">
    <source>
        <dbReference type="ARBA" id="ARBA00035585"/>
    </source>
</evidence>
<keyword evidence="6 10" id="KW-0407">Ion channel</keyword>
<dbReference type="Proteomes" id="UP000029033">
    <property type="component" value="Unassembled WGS sequence"/>
</dbReference>
<evidence type="ECO:0000256" key="6">
    <source>
        <dbReference type="ARBA" id="ARBA00023303"/>
    </source>
</evidence>
<evidence type="ECO:0000256" key="4">
    <source>
        <dbReference type="ARBA" id="ARBA00022989"/>
    </source>
</evidence>
<protein>
    <recommendedName>
        <fullName evidence="10">Fluoride-specific ion channel FluC</fullName>
    </recommendedName>
</protein>
<dbReference type="GO" id="GO:0062054">
    <property type="term" value="F:fluoride channel activity"/>
    <property type="evidence" value="ECO:0007669"/>
    <property type="project" value="UniProtKB-UniRule"/>
</dbReference>
<dbReference type="InterPro" id="IPR003691">
    <property type="entry name" value="FluC"/>
</dbReference>
<evidence type="ECO:0000256" key="7">
    <source>
        <dbReference type="ARBA" id="ARBA00035120"/>
    </source>
</evidence>
<accession>A0A087D735</accession>
<dbReference type="GeneID" id="85165364"/>
<evidence type="ECO:0000256" key="11">
    <source>
        <dbReference type="SAM" id="MobiDB-lite"/>
    </source>
</evidence>
<feature type="binding site" evidence="10">
    <location>
        <position position="104"/>
    </location>
    <ligand>
        <name>Na(+)</name>
        <dbReference type="ChEBI" id="CHEBI:29101"/>
        <note>structural</note>
    </ligand>
</feature>
<feature type="region of interest" description="Disordered" evidence="11">
    <location>
        <begin position="1"/>
        <end position="22"/>
    </location>
</feature>
<dbReference type="Pfam" id="PF02537">
    <property type="entry name" value="CRCB"/>
    <property type="match status" value="1"/>
</dbReference>
<dbReference type="STRING" id="158787.BSCA_2024"/>
<feature type="compositionally biased region" description="Pro residues" evidence="11">
    <location>
        <begin position="1"/>
        <end position="16"/>
    </location>
</feature>
<dbReference type="HAMAP" id="MF_00454">
    <property type="entry name" value="FluC"/>
    <property type="match status" value="1"/>
</dbReference>
<dbReference type="PANTHER" id="PTHR28259">
    <property type="entry name" value="FLUORIDE EXPORT PROTEIN 1-RELATED"/>
    <property type="match status" value="1"/>
</dbReference>
<dbReference type="eggNOG" id="COG0239">
    <property type="taxonomic scope" value="Bacteria"/>
</dbReference>
<comment type="similarity">
    <text evidence="7 10">Belongs to the fluoride channel Fluc/FEX (TC 1.A.43) family.</text>
</comment>
<dbReference type="PANTHER" id="PTHR28259:SF1">
    <property type="entry name" value="FLUORIDE EXPORT PROTEIN 1-RELATED"/>
    <property type="match status" value="1"/>
</dbReference>
<dbReference type="RefSeq" id="WP_046726079.1">
    <property type="nucleotide sequence ID" value="NZ_CAUPKV010000015.1"/>
</dbReference>
<evidence type="ECO:0000256" key="1">
    <source>
        <dbReference type="ARBA" id="ARBA00004651"/>
    </source>
</evidence>
<keyword evidence="5 10" id="KW-0472">Membrane</keyword>
<feature type="transmembrane region" description="Helical" evidence="10">
    <location>
        <begin position="31"/>
        <end position="49"/>
    </location>
</feature>
<dbReference type="GO" id="GO:0140114">
    <property type="term" value="P:cellular detoxification of fluoride"/>
    <property type="evidence" value="ECO:0007669"/>
    <property type="project" value="UniProtKB-UniRule"/>
</dbReference>
<feature type="binding site" evidence="10">
    <location>
        <position position="107"/>
    </location>
    <ligand>
        <name>Na(+)</name>
        <dbReference type="ChEBI" id="CHEBI:29101"/>
        <note>structural</note>
    </ligand>
</feature>
<evidence type="ECO:0000256" key="2">
    <source>
        <dbReference type="ARBA" id="ARBA00022475"/>
    </source>
</evidence>
<feature type="transmembrane region" description="Helical" evidence="10">
    <location>
        <begin position="61"/>
        <end position="81"/>
    </location>
</feature>
<dbReference type="GO" id="GO:0005886">
    <property type="term" value="C:plasma membrane"/>
    <property type="evidence" value="ECO:0007669"/>
    <property type="project" value="UniProtKB-SubCell"/>
</dbReference>
<organism evidence="12 13">
    <name type="scientific">Bifidobacterium scardovii</name>
    <dbReference type="NCBI Taxonomy" id="158787"/>
    <lineage>
        <taxon>Bacteria</taxon>
        <taxon>Bacillati</taxon>
        <taxon>Actinomycetota</taxon>
        <taxon>Actinomycetes</taxon>
        <taxon>Bifidobacteriales</taxon>
        <taxon>Bifidobacteriaceae</taxon>
        <taxon>Bifidobacterium</taxon>
    </lineage>
</organism>
<name>A0A087D735_9BIFI</name>
<sequence length="172" mass="17318">MAPSTPPVPSTPPASPTPFASKRRPDIRLDLLAVVFAGGTIGTAIRYLFTQVPPSGAFHTGTLTANLLACLCYAGLTAYLAASPRIGSRGKELASRGLGMGMCGGLSTMSTLALECFTAIRSGQAAAGIGYLAATFAAGLAAATFGAWAGTRLAAQADRTGATPLRKGGEAR</sequence>
<keyword evidence="13" id="KW-1185">Reference proteome</keyword>
<dbReference type="GO" id="GO:0046872">
    <property type="term" value="F:metal ion binding"/>
    <property type="evidence" value="ECO:0007669"/>
    <property type="project" value="UniProtKB-KW"/>
</dbReference>
<evidence type="ECO:0000256" key="5">
    <source>
        <dbReference type="ARBA" id="ARBA00023136"/>
    </source>
</evidence>
<dbReference type="AlphaFoldDB" id="A0A087D735"/>
<keyword evidence="10" id="KW-0479">Metal-binding</keyword>
<keyword evidence="10" id="KW-0406">Ion transport</keyword>
<comment type="activity regulation">
    <text evidence="10">Na(+) is not transported, but it plays an essential structural role and its presence is essential for fluoride channel function.</text>
</comment>
<evidence type="ECO:0000313" key="13">
    <source>
        <dbReference type="Proteomes" id="UP000029033"/>
    </source>
</evidence>
<comment type="function">
    <text evidence="9 10">Fluoride-specific ion channel. Important for reducing fluoride concentration in the cell, thus reducing its toxicity.</text>
</comment>
<comment type="catalytic activity">
    <reaction evidence="8">
        <text>fluoride(in) = fluoride(out)</text>
        <dbReference type="Rhea" id="RHEA:76159"/>
        <dbReference type="ChEBI" id="CHEBI:17051"/>
    </reaction>
    <physiologicalReaction direction="left-to-right" evidence="8">
        <dbReference type="Rhea" id="RHEA:76160"/>
    </physiologicalReaction>
</comment>
<keyword evidence="2 10" id="KW-1003">Cell membrane</keyword>
<keyword evidence="3 10" id="KW-0812">Transmembrane</keyword>
<gene>
    <name evidence="10" type="primary">fluC</name>
    <name evidence="10" type="synonym">crcB</name>
    <name evidence="12" type="ORF">BSCA_2024</name>
</gene>
<keyword evidence="4 10" id="KW-1133">Transmembrane helix</keyword>
<keyword evidence="10" id="KW-0915">Sodium</keyword>
<keyword evidence="10" id="KW-0813">Transport</keyword>
<comment type="caution">
    <text evidence="12">The sequence shown here is derived from an EMBL/GenBank/DDBJ whole genome shotgun (WGS) entry which is preliminary data.</text>
</comment>
<feature type="transmembrane region" description="Helical" evidence="10">
    <location>
        <begin position="93"/>
        <end position="114"/>
    </location>
</feature>
<dbReference type="EMBL" id="JGZO01000023">
    <property type="protein sequence ID" value="KFI91335.1"/>
    <property type="molecule type" value="Genomic_DNA"/>
</dbReference>
<evidence type="ECO:0000313" key="12">
    <source>
        <dbReference type="EMBL" id="KFI91335.1"/>
    </source>
</evidence>